<accession>A0ABR1CHC8</accession>
<evidence type="ECO:0000256" key="1">
    <source>
        <dbReference type="SAM" id="SignalP"/>
    </source>
</evidence>
<protein>
    <submittedName>
        <fullName evidence="2">Uncharacterized protein</fullName>
    </submittedName>
</protein>
<name>A0ABR1CHC8_NECAM</name>
<comment type="caution">
    <text evidence="2">The sequence shown here is derived from an EMBL/GenBank/DDBJ whole genome shotgun (WGS) entry which is preliminary data.</text>
</comment>
<evidence type="ECO:0000313" key="3">
    <source>
        <dbReference type="Proteomes" id="UP001303046"/>
    </source>
</evidence>
<dbReference type="EMBL" id="JAVFWL010000002">
    <property type="protein sequence ID" value="KAK6737624.1"/>
    <property type="molecule type" value="Genomic_DNA"/>
</dbReference>
<dbReference type="Proteomes" id="UP001303046">
    <property type="component" value="Unassembled WGS sequence"/>
</dbReference>
<feature type="signal peptide" evidence="1">
    <location>
        <begin position="1"/>
        <end position="16"/>
    </location>
</feature>
<organism evidence="2 3">
    <name type="scientific">Necator americanus</name>
    <name type="common">Human hookworm</name>
    <dbReference type="NCBI Taxonomy" id="51031"/>
    <lineage>
        <taxon>Eukaryota</taxon>
        <taxon>Metazoa</taxon>
        <taxon>Ecdysozoa</taxon>
        <taxon>Nematoda</taxon>
        <taxon>Chromadorea</taxon>
        <taxon>Rhabditida</taxon>
        <taxon>Rhabditina</taxon>
        <taxon>Rhabditomorpha</taxon>
        <taxon>Strongyloidea</taxon>
        <taxon>Ancylostomatidae</taxon>
        <taxon>Bunostominae</taxon>
        <taxon>Necator</taxon>
    </lineage>
</organism>
<feature type="chain" id="PRO_5045790235" evidence="1">
    <location>
        <begin position="17"/>
        <end position="107"/>
    </location>
</feature>
<gene>
    <name evidence="2" type="primary">Necator_chrII.g7792</name>
    <name evidence="2" type="ORF">RB195_019998</name>
</gene>
<keyword evidence="3" id="KW-1185">Reference proteome</keyword>
<proteinExistence type="predicted"/>
<evidence type="ECO:0000313" key="2">
    <source>
        <dbReference type="EMBL" id="KAK6737624.1"/>
    </source>
</evidence>
<reference evidence="2 3" key="1">
    <citation type="submission" date="2023-08" db="EMBL/GenBank/DDBJ databases">
        <title>A Necator americanus chromosomal reference genome.</title>
        <authorList>
            <person name="Ilik V."/>
            <person name="Petrzelkova K.J."/>
            <person name="Pardy F."/>
            <person name="Fuh T."/>
            <person name="Niatou-Singa F.S."/>
            <person name="Gouil Q."/>
            <person name="Baker L."/>
            <person name="Ritchie M.E."/>
            <person name="Jex A.R."/>
            <person name="Gazzola D."/>
            <person name="Li H."/>
            <person name="Toshio Fujiwara R."/>
            <person name="Zhan B."/>
            <person name="Aroian R.V."/>
            <person name="Pafco B."/>
            <person name="Schwarz E.M."/>
        </authorList>
    </citation>
    <scope>NUCLEOTIDE SEQUENCE [LARGE SCALE GENOMIC DNA]</scope>
    <source>
        <strain evidence="2 3">Aroian</strain>
        <tissue evidence="2">Whole animal</tissue>
    </source>
</reference>
<keyword evidence="1" id="KW-0732">Signal</keyword>
<sequence length="107" mass="12390">MHPIFLSLLLIENVIAPPSSDNGQKRRSRLKRDFRVGQKRCQPRFSEISTLYLGTNSQDNQNDFDEFLEIDFPKEQCAGTRRPSLMPYLIMVFDTKPKSRELTGSLL</sequence>